<evidence type="ECO:0000256" key="5">
    <source>
        <dbReference type="SAM" id="Phobius"/>
    </source>
</evidence>
<dbReference type="PROSITE" id="PS50850">
    <property type="entry name" value="MFS"/>
    <property type="match status" value="1"/>
</dbReference>
<protein>
    <submittedName>
        <fullName evidence="7">MFS transporter</fullName>
    </submittedName>
</protein>
<feature type="transmembrane region" description="Helical" evidence="5">
    <location>
        <begin position="251"/>
        <end position="272"/>
    </location>
</feature>
<dbReference type="PANTHER" id="PTHR11662:SF450">
    <property type="entry name" value="BLR1003 PROTEIN"/>
    <property type="match status" value="1"/>
</dbReference>
<dbReference type="GO" id="GO:0005886">
    <property type="term" value="C:plasma membrane"/>
    <property type="evidence" value="ECO:0007669"/>
    <property type="project" value="UniProtKB-SubCell"/>
</dbReference>
<dbReference type="InterPro" id="IPR050382">
    <property type="entry name" value="MFS_Na/Anion_cotransporter"/>
</dbReference>
<feature type="transmembrane region" description="Helical" evidence="5">
    <location>
        <begin position="106"/>
        <end position="123"/>
    </location>
</feature>
<dbReference type="Proteomes" id="UP000294723">
    <property type="component" value="Unassembled WGS sequence"/>
</dbReference>
<dbReference type="InterPro" id="IPR036259">
    <property type="entry name" value="MFS_trans_sf"/>
</dbReference>
<feature type="transmembrane region" description="Helical" evidence="5">
    <location>
        <begin position="422"/>
        <end position="440"/>
    </location>
</feature>
<gene>
    <name evidence="7" type="ORF">E1202_08280</name>
</gene>
<dbReference type="AlphaFoldDB" id="A0A4R5BY28"/>
<evidence type="ECO:0000256" key="2">
    <source>
        <dbReference type="ARBA" id="ARBA00022692"/>
    </source>
</evidence>
<comment type="subcellular location">
    <subcellularLocation>
        <location evidence="1">Cell membrane</location>
        <topology evidence="1">Multi-pass membrane protein</topology>
    </subcellularLocation>
</comment>
<name>A0A4R5BY28_9PSEU</name>
<feature type="transmembrane region" description="Helical" evidence="5">
    <location>
        <begin position="348"/>
        <end position="371"/>
    </location>
</feature>
<accession>A0A4R5BY28</accession>
<feature type="transmembrane region" description="Helical" evidence="5">
    <location>
        <begin position="77"/>
        <end position="99"/>
    </location>
</feature>
<feature type="transmembrane region" description="Helical" evidence="5">
    <location>
        <begin position="38"/>
        <end position="65"/>
    </location>
</feature>
<feature type="transmembrane region" description="Helical" evidence="5">
    <location>
        <begin position="321"/>
        <end position="342"/>
    </location>
</feature>
<evidence type="ECO:0000256" key="4">
    <source>
        <dbReference type="ARBA" id="ARBA00023136"/>
    </source>
</evidence>
<evidence type="ECO:0000259" key="6">
    <source>
        <dbReference type="PROSITE" id="PS50850"/>
    </source>
</evidence>
<keyword evidence="3 5" id="KW-1133">Transmembrane helix</keyword>
<feature type="domain" description="Major facilitator superfamily (MFS) profile" evidence="6">
    <location>
        <begin position="41"/>
        <end position="444"/>
    </location>
</feature>
<keyword evidence="2 5" id="KW-0812">Transmembrane</keyword>
<evidence type="ECO:0000256" key="1">
    <source>
        <dbReference type="ARBA" id="ARBA00004651"/>
    </source>
</evidence>
<dbReference type="Pfam" id="PF07690">
    <property type="entry name" value="MFS_1"/>
    <property type="match status" value="1"/>
</dbReference>
<organism evidence="7 8">
    <name type="scientific">Saccharopolyspora karakumensis</name>
    <dbReference type="NCBI Taxonomy" id="2530386"/>
    <lineage>
        <taxon>Bacteria</taxon>
        <taxon>Bacillati</taxon>
        <taxon>Actinomycetota</taxon>
        <taxon>Actinomycetes</taxon>
        <taxon>Pseudonocardiales</taxon>
        <taxon>Pseudonocardiaceae</taxon>
        <taxon>Saccharopolyspora</taxon>
    </lineage>
</organism>
<dbReference type="GO" id="GO:0022857">
    <property type="term" value="F:transmembrane transporter activity"/>
    <property type="evidence" value="ECO:0007669"/>
    <property type="project" value="InterPro"/>
</dbReference>
<evidence type="ECO:0000313" key="8">
    <source>
        <dbReference type="Proteomes" id="UP000294723"/>
    </source>
</evidence>
<dbReference type="InterPro" id="IPR011701">
    <property type="entry name" value="MFS"/>
</dbReference>
<dbReference type="Gene3D" id="1.20.1250.20">
    <property type="entry name" value="MFS general substrate transporter like domains"/>
    <property type="match status" value="2"/>
</dbReference>
<feature type="transmembrane region" description="Helical" evidence="5">
    <location>
        <begin position="292"/>
        <end position="309"/>
    </location>
</feature>
<sequence length="458" mass="47796">MLAARRRPSQEFQMFRNESTEQVAEPAGSSRSGSRRRAWTVTVLLVVFMVINFGDKAVLGLAAGALQREFGISAEQYGVIASGFFLLFSLSALAVGFLVDRIATKPVLLALAVIWSLTLLPVLGTAGFVVILVSRIVLGAAEGPAFGVANHAMQKWFPDAERNVPAALLSLGPSLGVIITAPTLTWLMIHFGWRSMFVALIAVGVLWAILWAALGKDGPIGAETAQPRADETSPAPETTVSTLRVLATGTWIGSAVAVFAAYWSLSLLIAWLPPYLTTGAGYSESETGLLTTLPWVVGALAVVVQGAVSQRLMWRGVSGRWARGGLGGAVMIVSGVCTWAFVQVPAGPLKLALMALGLGISGVIFTVATTACGQVSPARRRGAVLGAFVAVYSLAGMIGPLVAGRLVGAAGAAPADGYETTFTLTAAIVVIGGVAAVALIRPERDAARLHARDVNRLR</sequence>
<evidence type="ECO:0000313" key="7">
    <source>
        <dbReference type="EMBL" id="TDD90613.1"/>
    </source>
</evidence>
<dbReference type="SUPFAM" id="SSF103473">
    <property type="entry name" value="MFS general substrate transporter"/>
    <property type="match status" value="1"/>
</dbReference>
<feature type="transmembrane region" description="Helical" evidence="5">
    <location>
        <begin position="195"/>
        <end position="214"/>
    </location>
</feature>
<feature type="transmembrane region" description="Helical" evidence="5">
    <location>
        <begin position="383"/>
        <end position="402"/>
    </location>
</feature>
<dbReference type="EMBL" id="SMLA01000008">
    <property type="protein sequence ID" value="TDD90613.1"/>
    <property type="molecule type" value="Genomic_DNA"/>
</dbReference>
<dbReference type="InterPro" id="IPR020846">
    <property type="entry name" value="MFS_dom"/>
</dbReference>
<evidence type="ECO:0000256" key="3">
    <source>
        <dbReference type="ARBA" id="ARBA00022989"/>
    </source>
</evidence>
<reference evidence="7 8" key="1">
    <citation type="submission" date="2019-03" db="EMBL/GenBank/DDBJ databases">
        <title>Draft genome sequences of novel Actinobacteria.</title>
        <authorList>
            <person name="Sahin N."/>
            <person name="Ay H."/>
            <person name="Saygin H."/>
        </authorList>
    </citation>
    <scope>NUCLEOTIDE SEQUENCE [LARGE SCALE GENOMIC DNA]</scope>
    <source>
        <strain evidence="7 8">5K548</strain>
    </source>
</reference>
<comment type="caution">
    <text evidence="7">The sequence shown here is derived from an EMBL/GenBank/DDBJ whole genome shotgun (WGS) entry which is preliminary data.</text>
</comment>
<keyword evidence="8" id="KW-1185">Reference proteome</keyword>
<dbReference type="PANTHER" id="PTHR11662">
    <property type="entry name" value="SOLUTE CARRIER FAMILY 17"/>
    <property type="match status" value="1"/>
</dbReference>
<proteinExistence type="predicted"/>
<keyword evidence="4 5" id="KW-0472">Membrane</keyword>